<evidence type="ECO:0000313" key="4">
    <source>
        <dbReference type="Proteomes" id="UP000018050"/>
    </source>
</evidence>
<reference evidence="3" key="2">
    <citation type="submission" date="2013-10" db="EMBL/GenBank/DDBJ databases">
        <authorList>
            <person name="Aslett M."/>
        </authorList>
    </citation>
    <scope>NUCLEOTIDE SEQUENCE</scope>
    <source>
        <strain evidence="3">Houghton</strain>
    </source>
</reference>
<dbReference type="GO" id="GO:0016592">
    <property type="term" value="C:mediator complex"/>
    <property type="evidence" value="ECO:0007669"/>
    <property type="project" value="TreeGrafter"/>
</dbReference>
<feature type="region of interest" description="Disordered" evidence="1">
    <location>
        <begin position="547"/>
        <end position="570"/>
    </location>
</feature>
<feature type="compositionally biased region" description="Basic and acidic residues" evidence="1">
    <location>
        <begin position="126"/>
        <end position="138"/>
    </location>
</feature>
<dbReference type="VEuPathDB" id="ToxoDB:EAH_00012680"/>
<feature type="compositionally biased region" description="Low complexity" evidence="1">
    <location>
        <begin position="312"/>
        <end position="324"/>
    </location>
</feature>
<dbReference type="AlphaFoldDB" id="U6GZM8"/>
<feature type="region of interest" description="Disordered" evidence="1">
    <location>
        <begin position="305"/>
        <end position="329"/>
    </location>
</feature>
<dbReference type="PANTHER" id="PTHR46007:SF12">
    <property type="entry name" value="C2H2-TYPE DOMAIN-CONTAINING PROTEIN-RELATED"/>
    <property type="match status" value="1"/>
</dbReference>
<dbReference type="GO" id="GO:0045944">
    <property type="term" value="P:positive regulation of transcription by RNA polymerase II"/>
    <property type="evidence" value="ECO:0007669"/>
    <property type="project" value="TreeGrafter"/>
</dbReference>
<feature type="region of interest" description="Disordered" evidence="1">
    <location>
        <begin position="83"/>
        <end position="180"/>
    </location>
</feature>
<dbReference type="Proteomes" id="UP000018050">
    <property type="component" value="Unassembled WGS sequence"/>
</dbReference>
<name>U6GZM8_EIMAC</name>
<feature type="compositionally biased region" description="Low complexity" evidence="1">
    <location>
        <begin position="88"/>
        <end position="125"/>
    </location>
</feature>
<keyword evidence="2" id="KW-0732">Signal</keyword>
<dbReference type="RefSeq" id="XP_013246950.1">
    <property type="nucleotide sequence ID" value="XM_013391496.1"/>
</dbReference>
<protein>
    <submittedName>
        <fullName evidence="3">RON10, related</fullName>
    </submittedName>
</protein>
<dbReference type="OrthoDB" id="330547at2759"/>
<accession>U6GZM8</accession>
<organism evidence="3 4">
    <name type="scientific">Eimeria acervulina</name>
    <name type="common">Coccidian parasite</name>
    <dbReference type="NCBI Taxonomy" id="5801"/>
    <lineage>
        <taxon>Eukaryota</taxon>
        <taxon>Sar</taxon>
        <taxon>Alveolata</taxon>
        <taxon>Apicomplexa</taxon>
        <taxon>Conoidasida</taxon>
        <taxon>Coccidia</taxon>
        <taxon>Eucoccidiorida</taxon>
        <taxon>Eimeriorina</taxon>
        <taxon>Eimeriidae</taxon>
        <taxon>Eimeria</taxon>
    </lineage>
</organism>
<reference evidence="3" key="1">
    <citation type="submission" date="2013-10" db="EMBL/GenBank/DDBJ databases">
        <title>Genomic analysis of the causative agents of coccidiosis in chickens.</title>
        <authorList>
            <person name="Reid A.J."/>
            <person name="Blake D."/>
            <person name="Billington K."/>
            <person name="Browne H."/>
            <person name="Dunn M."/>
            <person name="Hung S."/>
            <person name="Kawahara F."/>
            <person name="Miranda-Saavedra D."/>
            <person name="Mourier T."/>
            <person name="Nagra H."/>
            <person name="Otto T.D."/>
            <person name="Rawlings N."/>
            <person name="Sanchez A."/>
            <person name="Sanders M."/>
            <person name="Subramaniam C."/>
            <person name="Tay Y."/>
            <person name="Dear P."/>
            <person name="Doerig C."/>
            <person name="Gruber A."/>
            <person name="Parkinson J."/>
            <person name="Shirley M."/>
            <person name="Wan K.L."/>
            <person name="Berriman M."/>
            <person name="Tomley F."/>
            <person name="Pain A."/>
        </authorList>
    </citation>
    <scope>NUCLEOTIDE SEQUENCE</scope>
    <source>
        <strain evidence="3">Houghton</strain>
    </source>
</reference>
<feature type="compositionally biased region" description="Low complexity" evidence="1">
    <location>
        <begin position="411"/>
        <end position="422"/>
    </location>
</feature>
<keyword evidence="4" id="KW-1185">Reference proteome</keyword>
<feature type="compositionally biased region" description="Low complexity" evidence="1">
    <location>
        <begin position="139"/>
        <end position="162"/>
    </location>
</feature>
<evidence type="ECO:0000313" key="3">
    <source>
        <dbReference type="EMBL" id="CDI83984.1"/>
    </source>
</evidence>
<feature type="signal peptide" evidence="2">
    <location>
        <begin position="1"/>
        <end position="25"/>
    </location>
</feature>
<dbReference type="EMBL" id="HG673556">
    <property type="protein sequence ID" value="CDI83984.1"/>
    <property type="molecule type" value="Genomic_DNA"/>
</dbReference>
<dbReference type="GO" id="GO:0003713">
    <property type="term" value="F:transcription coactivator activity"/>
    <property type="evidence" value="ECO:0007669"/>
    <property type="project" value="TreeGrafter"/>
</dbReference>
<gene>
    <name evidence="3" type="ORF">EAH_00012680</name>
</gene>
<proteinExistence type="predicted"/>
<dbReference type="GeneID" id="25269338"/>
<evidence type="ECO:0000256" key="2">
    <source>
        <dbReference type="SAM" id="SignalP"/>
    </source>
</evidence>
<dbReference type="PANTHER" id="PTHR46007">
    <property type="entry name" value="MEDIATOR OF RNA POLYMERASE II TRANSCRIPTION SUBUNIT 12"/>
    <property type="match status" value="1"/>
</dbReference>
<dbReference type="InterPro" id="IPR051647">
    <property type="entry name" value="Mediator_comp_sub12"/>
</dbReference>
<feature type="region of interest" description="Disordered" evidence="1">
    <location>
        <begin position="403"/>
        <end position="423"/>
    </location>
</feature>
<feature type="chain" id="PRO_5004670326" evidence="2">
    <location>
        <begin position="26"/>
        <end position="570"/>
    </location>
</feature>
<sequence>MGLGLQSVAAAAAAAAVLLPSPLAAVSLTGQHLHGGISRLEIPTVETEMGFSLLQQKQQVLQQRPSLLLQPDIAGSPFIPAFEEQEQQQEQQQQEQQQQQQQEAADAAPTPAANETAAAAAAASAEETKFSHRERELPAAEAPAGEAAAAAAAAPAAAAAAGEGEGDGRAKHISSTLPESPAFEGLRAESMYSEADSSLKPAAAAAAAAAAGGAAAAAAFETCQWLPQQQQHIVEVRTFRVNPPSVTVERKEYKSAKGCLPQTLHRVWSKKGTWKVVSERDSPAIKTRHISINIEWESAVVRDYPQHEEQQQEQQQQQQQQQQQGEDAACAADGDSLWVSAAAAMPVDVAAVCALSAASAPLYSADFAAEFLVNPQGVAVSHQAIRERQKFLNAARLAALKETLKRRKKTSSSSSSSSKTEALFAPKRRRTPWSVQTETLYKQTWKHFLAHTSPWTQSLCPWERLRNACFEPPFLEVAEALNRQKGKPEGKYKKGETNKTACSINRLPLQLSRHPNGVEFLTVPVYPYDAATADILSFRKVSGCNDGRDIVKPKGPPKRHTAAEEQQGAQ</sequence>
<evidence type="ECO:0000256" key="1">
    <source>
        <dbReference type="SAM" id="MobiDB-lite"/>
    </source>
</evidence>